<feature type="repeat" description="ANK" evidence="2">
    <location>
        <begin position="948"/>
        <end position="980"/>
    </location>
</feature>
<sequence>MSNPQDYTVGWISAIPTESVAARQFLDEQHASPDHVEPHDNNIYILGKIGRHNVVMATLPKGEYGTASAATVARDMLHSFPNIRIGLMVGIGGGAPTADRDVRLGDIVVSSRYGDQGGVFQYDFGKTIQDQTFHCTQVLDQVPTLLRAAVGGLEAQYEADGHQLGAQITHILEKKPRLHKKYSRPPATSDKLYLSDMVHRDPSQNCSKVCGNDPNHLVHREERGEEEDDPAIHYGLIASANQLMKDAHIRDRLAADKGVLCFEMEAAGLMNHFPCLVVRGICDYADSHKNKEWQGYAAMTAAAYTKELLQQIPPKKVEAERRISDTLKTIERKIGGMEQAVVMTKAAIDHIMSDRHVEKIQDWLCPADPSINIDHARKLRHEGTGAWLLKESFFQSWRSGSRQHLWLYGLAGCGKTVLSATVLDHLANMTDKLLLSFYFDFGDVRKQTVDGMLRSLAFQMYQHGPTSRPHLDALFQGHNHGRAQQSTNSLSDVVYKMLIAQEKVIVVLDALDESTTRSELLRWISDIVSRPELHHIQLLCTSRPELELQRNLPDMIGQENCISINNQAVNTDIRAYVTAQLAARQDFKDKRLSEDLAELIRKMVGDGADGMCVYQIHPPIKRLANADNRFRWAACQMDSLAACPSPKTLKKALECLPKNLTETYERMLQGIPENLRNGAMRLLQFLVHSEQPLMVPEAVEILATETEADPPHFDIDSRVFDGTEVLRYCPGLMHIIKVTPGYRHSKPWMELHLGHFSVKEFLQTRAGFERPRASIIITQTCLTYLTGITGTHDEIERNFPMAKFAARFWTSAGVLAESSEDIFRAILVFLNNESTFQRWIRLRAYEPCLRGSRLYYACLKGLIRVAQELITKGSDANAKGGKYGNALQAASFEGHIEIVRLLLDKGAKINAHGGYYGNALQAASFKGHIEIVRLLLDKGAKINARGGFYNNALQAASPQGHIEIVRLLLDKGSDANAKGGEYGNALQAASSKGHIEIVQLLLDKGAKINTQGGFFDNALNAASHNGHIEIVQLLLDKGAKINAHGDYFGNALQAASPQGHIEILQLLLDKGTDISACGGFFGHAFIAALSRDNEHSAAFLLRNITDLTITDDKGQTLLSQAVRLQVTAAIEILISLDAVEIDTRDHEGRTPLHLAVKNGDEKVVIMLLDTGEADIAAQDCYGLTALQLAAFNNHEHIEKLLVKSGAPFQPDFYGLKALFS</sequence>
<evidence type="ECO:0000256" key="2">
    <source>
        <dbReference type="PROSITE-ProRule" id="PRU00023"/>
    </source>
</evidence>
<feature type="repeat" description="ANK" evidence="2">
    <location>
        <begin position="1014"/>
        <end position="1046"/>
    </location>
</feature>
<reference evidence="4 5" key="1">
    <citation type="journal article" date="2014" name="BMC Genomics">
        <title>Comparative genome sequencing reveals chemotype-specific gene clusters in the toxigenic black mold Stachybotrys.</title>
        <authorList>
            <person name="Semeiks J."/>
            <person name="Borek D."/>
            <person name="Otwinowski Z."/>
            <person name="Grishin N.V."/>
        </authorList>
    </citation>
    <scope>NUCLEOTIDE SEQUENCE [LARGE SCALE GENOMIC DNA]</scope>
    <source>
        <strain evidence="5">CBS 109288 / IBT 7711</strain>
    </source>
</reference>
<evidence type="ECO:0000259" key="3">
    <source>
        <dbReference type="PROSITE" id="PS50837"/>
    </source>
</evidence>
<evidence type="ECO:0000313" key="4">
    <source>
        <dbReference type="EMBL" id="KEY72974.1"/>
    </source>
</evidence>
<dbReference type="GO" id="GO:0009116">
    <property type="term" value="P:nucleoside metabolic process"/>
    <property type="evidence" value="ECO:0007669"/>
    <property type="project" value="InterPro"/>
</dbReference>
<dbReference type="OrthoDB" id="194358at2759"/>
<dbReference type="EMBL" id="KL647944">
    <property type="protein sequence ID" value="KEY72974.1"/>
    <property type="molecule type" value="Genomic_DNA"/>
</dbReference>
<dbReference type="InterPro" id="IPR056884">
    <property type="entry name" value="NPHP3-like_N"/>
</dbReference>
<dbReference type="Gene3D" id="1.25.40.20">
    <property type="entry name" value="Ankyrin repeat-containing domain"/>
    <property type="match status" value="1"/>
</dbReference>
<dbReference type="AlphaFoldDB" id="A0A084B5Z5"/>
<feature type="repeat" description="ANK" evidence="2">
    <location>
        <begin position="1181"/>
        <end position="1206"/>
    </location>
</feature>
<dbReference type="PANTHER" id="PTHR46082:SF11">
    <property type="entry name" value="AAA+ ATPASE DOMAIN-CONTAINING PROTEIN-RELATED"/>
    <property type="match status" value="1"/>
</dbReference>
<dbReference type="Gene3D" id="3.40.50.300">
    <property type="entry name" value="P-loop containing nucleotide triphosphate hydrolases"/>
    <property type="match status" value="1"/>
</dbReference>
<keyword evidence="5" id="KW-1185">Reference proteome</keyword>
<gene>
    <name evidence="4" type="ORF">S7711_04648</name>
</gene>
<feature type="repeat" description="ANK" evidence="2">
    <location>
        <begin position="1147"/>
        <end position="1171"/>
    </location>
</feature>
<feature type="repeat" description="ANK" evidence="2">
    <location>
        <begin position="882"/>
        <end position="914"/>
    </location>
</feature>
<dbReference type="PROSITE" id="PS50088">
    <property type="entry name" value="ANK_REPEAT"/>
    <property type="match status" value="8"/>
</dbReference>
<dbReference type="Pfam" id="PF12796">
    <property type="entry name" value="Ank_2"/>
    <property type="match status" value="4"/>
</dbReference>
<keyword evidence="1" id="KW-0677">Repeat</keyword>
<feature type="domain" description="NACHT" evidence="3">
    <location>
        <begin position="403"/>
        <end position="544"/>
    </location>
</feature>
<dbReference type="InterPro" id="IPR007111">
    <property type="entry name" value="NACHT_NTPase"/>
</dbReference>
<dbReference type="SUPFAM" id="SSF52540">
    <property type="entry name" value="P-loop containing nucleoside triphosphate hydrolases"/>
    <property type="match status" value="1"/>
</dbReference>
<dbReference type="InterPro" id="IPR035994">
    <property type="entry name" value="Nucleoside_phosphorylase_sf"/>
</dbReference>
<organism evidence="4 5">
    <name type="scientific">Stachybotrys chartarum (strain CBS 109288 / IBT 7711)</name>
    <name type="common">Toxic black mold</name>
    <name type="synonym">Stilbospora chartarum</name>
    <dbReference type="NCBI Taxonomy" id="1280523"/>
    <lineage>
        <taxon>Eukaryota</taxon>
        <taxon>Fungi</taxon>
        <taxon>Dikarya</taxon>
        <taxon>Ascomycota</taxon>
        <taxon>Pezizomycotina</taxon>
        <taxon>Sordariomycetes</taxon>
        <taxon>Hypocreomycetidae</taxon>
        <taxon>Hypocreales</taxon>
        <taxon>Stachybotryaceae</taxon>
        <taxon>Stachybotrys</taxon>
    </lineage>
</organism>
<dbReference type="SUPFAM" id="SSF53167">
    <property type="entry name" value="Purine and uridine phosphorylases"/>
    <property type="match status" value="1"/>
</dbReference>
<dbReference type="Gene3D" id="3.40.50.1580">
    <property type="entry name" value="Nucleoside phosphorylase domain"/>
    <property type="match status" value="1"/>
</dbReference>
<dbReference type="InterPro" id="IPR027417">
    <property type="entry name" value="P-loop_NTPase"/>
</dbReference>
<dbReference type="InterPro" id="IPR053137">
    <property type="entry name" value="NLR-like"/>
</dbReference>
<dbReference type="SMART" id="SM00248">
    <property type="entry name" value="ANK"/>
    <property type="match status" value="10"/>
</dbReference>
<dbReference type="SUPFAM" id="SSF48403">
    <property type="entry name" value="Ankyrin repeat"/>
    <property type="match status" value="1"/>
</dbReference>
<proteinExistence type="predicted"/>
<keyword evidence="2" id="KW-0040">ANK repeat</keyword>
<evidence type="ECO:0000256" key="1">
    <source>
        <dbReference type="ARBA" id="ARBA00022737"/>
    </source>
</evidence>
<feature type="repeat" description="ANK" evidence="2">
    <location>
        <begin position="981"/>
        <end position="1013"/>
    </location>
</feature>
<evidence type="ECO:0000313" key="5">
    <source>
        <dbReference type="Proteomes" id="UP000028045"/>
    </source>
</evidence>
<protein>
    <recommendedName>
        <fullName evidence="3">NACHT domain-containing protein</fullName>
    </recommendedName>
</protein>
<dbReference type="InterPro" id="IPR002110">
    <property type="entry name" value="Ankyrin_rpt"/>
</dbReference>
<dbReference type="HOGENOM" id="CLU_000288_34_2_1"/>
<dbReference type="GO" id="GO:0003824">
    <property type="term" value="F:catalytic activity"/>
    <property type="evidence" value="ECO:0007669"/>
    <property type="project" value="InterPro"/>
</dbReference>
<dbReference type="Proteomes" id="UP000028045">
    <property type="component" value="Unassembled WGS sequence"/>
</dbReference>
<dbReference type="InterPro" id="IPR036770">
    <property type="entry name" value="Ankyrin_rpt-contain_sf"/>
</dbReference>
<dbReference type="PROSITE" id="PS50297">
    <property type="entry name" value="ANK_REP_REGION"/>
    <property type="match status" value="7"/>
</dbReference>
<name>A0A084B5Z5_STACB</name>
<feature type="repeat" description="ANK" evidence="2">
    <location>
        <begin position="915"/>
        <end position="947"/>
    </location>
</feature>
<dbReference type="PROSITE" id="PS50837">
    <property type="entry name" value="NACHT"/>
    <property type="match status" value="1"/>
</dbReference>
<feature type="repeat" description="ANK" evidence="2">
    <location>
        <begin position="1050"/>
        <end position="1079"/>
    </location>
</feature>
<accession>A0A084B5Z5</accession>
<dbReference type="Pfam" id="PF00023">
    <property type="entry name" value="Ank"/>
    <property type="match status" value="1"/>
</dbReference>
<dbReference type="PANTHER" id="PTHR46082">
    <property type="entry name" value="ATP/GTP-BINDING PROTEIN-RELATED"/>
    <property type="match status" value="1"/>
</dbReference>
<dbReference type="Pfam" id="PF24883">
    <property type="entry name" value="NPHP3_N"/>
    <property type="match status" value="1"/>
</dbReference>